<reference evidence="1 2" key="1">
    <citation type="journal article" date="2013" name="BMC Genomics">
        <title>The miniature genome of a carnivorous plant Genlisea aurea contains a low number of genes and short non-coding sequences.</title>
        <authorList>
            <person name="Leushkin E.V."/>
            <person name="Sutormin R.A."/>
            <person name="Nabieva E.R."/>
            <person name="Penin A.A."/>
            <person name="Kondrashov A.S."/>
            <person name="Logacheva M.D."/>
        </authorList>
    </citation>
    <scope>NUCLEOTIDE SEQUENCE [LARGE SCALE GENOMIC DNA]</scope>
</reference>
<evidence type="ECO:0000313" key="1">
    <source>
        <dbReference type="EMBL" id="EPS57087.1"/>
    </source>
</evidence>
<proteinExistence type="predicted"/>
<comment type="caution">
    <text evidence="1">The sequence shown here is derived from an EMBL/GenBank/DDBJ whole genome shotgun (WGS) entry which is preliminary data.</text>
</comment>
<sequence>MDHFVLHQPVTACTTIARIFADQKTVICQCMKIVCRLHLQFAPTERIFVQSAFVRRLELDKGRVLETLAPESHIIVASILGFVQGSRCQSSPTKFSDKGRVQGAGLREKKCVVKNRVLNAAFVQFQAPGTRTQMPAHRD</sequence>
<protein>
    <submittedName>
        <fullName evidence="1">Uncharacterized protein</fullName>
    </submittedName>
</protein>
<evidence type="ECO:0000313" key="2">
    <source>
        <dbReference type="Proteomes" id="UP000015453"/>
    </source>
</evidence>
<dbReference type="EMBL" id="AUSU01010694">
    <property type="protein sequence ID" value="EPS57087.1"/>
    <property type="molecule type" value="Genomic_DNA"/>
</dbReference>
<dbReference type="AlphaFoldDB" id="S8DCK5"/>
<dbReference type="Proteomes" id="UP000015453">
    <property type="component" value="Unassembled WGS sequence"/>
</dbReference>
<accession>S8DCK5</accession>
<gene>
    <name evidence="1" type="ORF">M569_17738</name>
</gene>
<name>S8DCK5_9LAMI</name>
<keyword evidence="2" id="KW-1185">Reference proteome</keyword>
<organism evidence="1 2">
    <name type="scientific">Genlisea aurea</name>
    <dbReference type="NCBI Taxonomy" id="192259"/>
    <lineage>
        <taxon>Eukaryota</taxon>
        <taxon>Viridiplantae</taxon>
        <taxon>Streptophyta</taxon>
        <taxon>Embryophyta</taxon>
        <taxon>Tracheophyta</taxon>
        <taxon>Spermatophyta</taxon>
        <taxon>Magnoliopsida</taxon>
        <taxon>eudicotyledons</taxon>
        <taxon>Gunneridae</taxon>
        <taxon>Pentapetalae</taxon>
        <taxon>asterids</taxon>
        <taxon>lamiids</taxon>
        <taxon>Lamiales</taxon>
        <taxon>Lentibulariaceae</taxon>
        <taxon>Genlisea</taxon>
    </lineage>
</organism>